<reference evidence="6 7" key="1">
    <citation type="submission" date="2017-09" db="EMBL/GenBank/DDBJ databases">
        <title>Large-scale bioinformatics analysis of Bacillus genomes uncovers conserved roles of natural products in bacterial physiology.</title>
        <authorList>
            <consortium name="Agbiome Team Llc"/>
            <person name="Bleich R.M."/>
            <person name="Grubbs K.J."/>
            <person name="Santa Maria K.C."/>
            <person name="Allen S.E."/>
            <person name="Farag S."/>
            <person name="Shank E.A."/>
            <person name="Bowers A."/>
        </authorList>
    </citation>
    <scope>NUCLEOTIDE SEQUENCE [LARGE SCALE GENOMIC DNA]</scope>
    <source>
        <strain evidence="6 7">AFS002368</strain>
    </source>
</reference>
<dbReference type="Pfam" id="PF03466">
    <property type="entry name" value="LysR_substrate"/>
    <property type="match status" value="1"/>
</dbReference>
<dbReference type="GO" id="GO:0003700">
    <property type="term" value="F:DNA-binding transcription factor activity"/>
    <property type="evidence" value="ECO:0007669"/>
    <property type="project" value="InterPro"/>
</dbReference>
<evidence type="ECO:0000313" key="6">
    <source>
        <dbReference type="EMBL" id="PES94573.1"/>
    </source>
</evidence>
<keyword evidence="5" id="KW-0804">Transcription</keyword>
<evidence type="ECO:0000256" key="4">
    <source>
        <dbReference type="ARBA" id="ARBA00023125"/>
    </source>
</evidence>
<evidence type="ECO:0000256" key="3">
    <source>
        <dbReference type="ARBA" id="ARBA00023015"/>
    </source>
</evidence>
<protein>
    <recommendedName>
        <fullName evidence="2">HTH-type transcriptional regulator CzcR</fullName>
    </recommendedName>
</protein>
<dbReference type="Gene3D" id="1.10.10.10">
    <property type="entry name" value="Winged helix-like DNA-binding domain superfamily/Winged helix DNA-binding domain"/>
    <property type="match status" value="1"/>
</dbReference>
<dbReference type="PANTHER" id="PTHR30126">
    <property type="entry name" value="HTH-TYPE TRANSCRIPTIONAL REGULATOR"/>
    <property type="match status" value="1"/>
</dbReference>
<keyword evidence="3" id="KW-0805">Transcription regulation</keyword>
<dbReference type="InterPro" id="IPR036390">
    <property type="entry name" value="WH_DNA-bd_sf"/>
</dbReference>
<evidence type="ECO:0000256" key="2">
    <source>
        <dbReference type="ARBA" id="ARBA00018718"/>
    </source>
</evidence>
<dbReference type="AlphaFoldDB" id="A0A2B2FUY2"/>
<dbReference type="InterPro" id="IPR005119">
    <property type="entry name" value="LysR_subst-bd"/>
</dbReference>
<dbReference type="InterPro" id="IPR036388">
    <property type="entry name" value="WH-like_DNA-bd_sf"/>
</dbReference>
<dbReference type="GO" id="GO:0000976">
    <property type="term" value="F:transcription cis-regulatory region binding"/>
    <property type="evidence" value="ECO:0007669"/>
    <property type="project" value="TreeGrafter"/>
</dbReference>
<dbReference type="EMBL" id="NTZF01000013">
    <property type="protein sequence ID" value="PES94573.1"/>
    <property type="molecule type" value="Genomic_DNA"/>
</dbReference>
<comment type="similarity">
    <text evidence="1">Belongs to the LysR transcriptional regulatory family.</text>
</comment>
<sequence length="283" mass="32282">MNIEEIAIKIEILNRQNLSKSAEITSYTQSALTAKVKKMESEIGKPVFKRTPQGLKITSVGTQYLKYLQLITQEYLEFLQSIDAYQINSIVNFGTSHTTLKIYGAPIANSLNARDTQLDVDFAVDSSNAINQKVHNSELDCALISEPTKKYPDLVYDIVATETFEIISSNDHIINFDQKTPITLLVLSKGCMYTRAVVDWLMNNQIQYKLKEIKSISSIHDFLQISNTIAVLNTKLIDLYNYTNIHYYNLTFNNVINTVFIYKKNESKQNNILQLKNVLETIC</sequence>
<evidence type="ECO:0000313" key="7">
    <source>
        <dbReference type="Proteomes" id="UP000220900"/>
    </source>
</evidence>
<accession>A0A2B2FUY2</accession>
<gene>
    <name evidence="6" type="ORF">CN491_16020</name>
</gene>
<name>A0A2B2FUY2_BACCE</name>
<dbReference type="PANTHER" id="PTHR30126:SF40">
    <property type="entry name" value="HTH-TYPE TRANSCRIPTIONAL REGULATOR GLTR"/>
    <property type="match status" value="1"/>
</dbReference>
<dbReference type="SUPFAM" id="SSF53850">
    <property type="entry name" value="Periplasmic binding protein-like II"/>
    <property type="match status" value="1"/>
</dbReference>
<dbReference type="Proteomes" id="UP000220900">
    <property type="component" value="Unassembled WGS sequence"/>
</dbReference>
<comment type="caution">
    <text evidence="6">The sequence shown here is derived from an EMBL/GenBank/DDBJ whole genome shotgun (WGS) entry which is preliminary data.</text>
</comment>
<dbReference type="PROSITE" id="PS50931">
    <property type="entry name" value="HTH_LYSR"/>
    <property type="match status" value="1"/>
</dbReference>
<evidence type="ECO:0000256" key="1">
    <source>
        <dbReference type="ARBA" id="ARBA00009437"/>
    </source>
</evidence>
<dbReference type="RefSeq" id="WP_098268434.1">
    <property type="nucleotide sequence ID" value="NZ_JAVIVZ010000024.1"/>
</dbReference>
<keyword evidence="4" id="KW-0238">DNA-binding</keyword>
<organism evidence="6 7">
    <name type="scientific">Bacillus cereus</name>
    <dbReference type="NCBI Taxonomy" id="1396"/>
    <lineage>
        <taxon>Bacteria</taxon>
        <taxon>Bacillati</taxon>
        <taxon>Bacillota</taxon>
        <taxon>Bacilli</taxon>
        <taxon>Bacillales</taxon>
        <taxon>Bacillaceae</taxon>
        <taxon>Bacillus</taxon>
        <taxon>Bacillus cereus group</taxon>
    </lineage>
</organism>
<dbReference type="Pfam" id="PF00126">
    <property type="entry name" value="HTH_1"/>
    <property type="match status" value="1"/>
</dbReference>
<dbReference type="InterPro" id="IPR000847">
    <property type="entry name" value="LysR_HTH_N"/>
</dbReference>
<proteinExistence type="inferred from homology"/>
<dbReference type="Gene3D" id="3.40.190.10">
    <property type="entry name" value="Periplasmic binding protein-like II"/>
    <property type="match status" value="2"/>
</dbReference>
<dbReference type="SUPFAM" id="SSF46785">
    <property type="entry name" value="Winged helix' DNA-binding domain"/>
    <property type="match status" value="1"/>
</dbReference>
<evidence type="ECO:0000256" key="5">
    <source>
        <dbReference type="ARBA" id="ARBA00023163"/>
    </source>
</evidence>